<evidence type="ECO:0000313" key="2">
    <source>
        <dbReference type="Proteomes" id="UP000190092"/>
    </source>
</evidence>
<dbReference type="AlphaFoldDB" id="A0A1T4SPM5"/>
<sequence length="331" mass="35294">MEECAGTSLRKAGAVAALILQPVVWDGVKEARADEAGASMWIPGEIASFAAVPADPGPLLVLNYYQRQVTSGATRGIGDGFTLSATAETPEQYVFVGTGYTFADPVLNGRLFLGATFTFGHTGTTVWSMLSGPEGYSESSTAYDSMTGIGDIYPEAELKWAVGPHNFMTYTMVNVPAGQYDPNRIVSLGIGHWAIDAGLGYTFLSPSGLEFSVVAGLTYNFMNPTTQYQSGIDGHVDWAASYSLTENFYLGAVGYFYNQLSPDSGPGALAGPFQSKVSAVGPQIGHGFVLGPVQFELNLRGYKEFDIENRAGGWNVWLTLALSRKHGAASR</sequence>
<dbReference type="STRING" id="225324.SAMN02745126_04894"/>
<reference evidence="2" key="1">
    <citation type="submission" date="2017-02" db="EMBL/GenBank/DDBJ databases">
        <authorList>
            <person name="Varghese N."/>
            <person name="Submissions S."/>
        </authorList>
    </citation>
    <scope>NUCLEOTIDE SEQUENCE [LARGE SCALE GENOMIC DNA]</scope>
    <source>
        <strain evidence="2">ATCC 27094</strain>
    </source>
</reference>
<protein>
    <submittedName>
        <fullName evidence="1">Uncharacterized conserved protein</fullName>
    </submittedName>
</protein>
<evidence type="ECO:0000313" key="1">
    <source>
        <dbReference type="EMBL" id="SKA30152.1"/>
    </source>
</evidence>
<dbReference type="Proteomes" id="UP000190092">
    <property type="component" value="Unassembled WGS sequence"/>
</dbReference>
<gene>
    <name evidence="1" type="ORF">SAMN02745126_04894</name>
</gene>
<dbReference type="Pfam" id="PF13557">
    <property type="entry name" value="Phenol_MetA_deg"/>
    <property type="match status" value="1"/>
</dbReference>
<keyword evidence="2" id="KW-1185">Reference proteome</keyword>
<organism evidence="1 2">
    <name type="scientific">Enhydrobacter aerosaccus</name>
    <dbReference type="NCBI Taxonomy" id="225324"/>
    <lineage>
        <taxon>Bacteria</taxon>
        <taxon>Pseudomonadati</taxon>
        <taxon>Pseudomonadota</taxon>
        <taxon>Alphaproteobacteria</taxon>
        <taxon>Hyphomicrobiales</taxon>
        <taxon>Enhydrobacter</taxon>
    </lineage>
</organism>
<dbReference type="EMBL" id="FUWJ01000009">
    <property type="protein sequence ID" value="SKA30152.1"/>
    <property type="molecule type" value="Genomic_DNA"/>
</dbReference>
<name>A0A1T4SPM5_9HYPH</name>
<proteinExistence type="predicted"/>
<dbReference type="InterPro" id="IPR025737">
    <property type="entry name" value="FApF"/>
</dbReference>
<accession>A0A1T4SPM5</accession>